<dbReference type="Proteomes" id="UP000077428">
    <property type="component" value="Unassembled WGS sequence"/>
</dbReference>
<protein>
    <submittedName>
        <fullName evidence="1">Uncharacterized protein</fullName>
    </submittedName>
</protein>
<comment type="caution">
    <text evidence="1">The sequence shown here is derived from an EMBL/GenBank/DDBJ whole genome shotgun (WGS) entry which is preliminary data.</text>
</comment>
<dbReference type="STRING" id="66851.MBORA_01140"/>
<dbReference type="PATRIC" id="fig|66851.6.peg.141"/>
<dbReference type="AlphaFoldDB" id="A0A166C7E5"/>
<accession>A0A166C7E5</accession>
<name>A0A166C7E5_METOA</name>
<dbReference type="RefSeq" id="WP_042692875.1">
    <property type="nucleotide sequence ID" value="NZ_CABMAB010000015.1"/>
</dbReference>
<proteinExistence type="predicted"/>
<organism evidence="1 2">
    <name type="scientific">Methanobrevibacter oralis</name>
    <dbReference type="NCBI Taxonomy" id="66851"/>
    <lineage>
        <taxon>Archaea</taxon>
        <taxon>Methanobacteriati</taxon>
        <taxon>Methanobacteriota</taxon>
        <taxon>Methanomada group</taxon>
        <taxon>Methanobacteria</taxon>
        <taxon>Methanobacteriales</taxon>
        <taxon>Methanobacteriaceae</taxon>
        <taxon>Methanobrevibacter</taxon>
    </lineage>
</organism>
<gene>
    <name evidence="1" type="ORF">MBORA_01140</name>
</gene>
<keyword evidence="2" id="KW-1185">Reference proteome</keyword>
<evidence type="ECO:0000313" key="2">
    <source>
        <dbReference type="Proteomes" id="UP000077428"/>
    </source>
</evidence>
<evidence type="ECO:0000313" key="1">
    <source>
        <dbReference type="EMBL" id="KZX14208.1"/>
    </source>
</evidence>
<dbReference type="EMBL" id="LWMU01000022">
    <property type="protein sequence ID" value="KZX14208.1"/>
    <property type="molecule type" value="Genomic_DNA"/>
</dbReference>
<sequence>MKDSIKANLVVFLIIAIISFVISSAFANVTIHEENDSYKLIQIEKEKFTPNHVDKVPVYTPPVKSNNTTLNNTILENYTNNISNKINNTYNSINDTIKNYLE</sequence>
<reference evidence="2" key="1">
    <citation type="journal article" date="2016" name="Genome Announc.">
        <title>Draft Genome Sequences of Methanobrevibacter curvatus DSM11111, Methanobrevibacter cuticularis DSM11139, Methanobrevibacter filiformis DSM11501, and Methanobrevibacter oralis DSM7256.</title>
        <authorList>
            <person name="Poehlein A."/>
            <person name="Seedorf H."/>
        </authorList>
    </citation>
    <scope>NUCLEOTIDE SEQUENCE [LARGE SCALE GENOMIC DNA]</scope>
    <source>
        <strain evidence="2">DSM 7256 / JCM 30027 / ZR</strain>
    </source>
</reference>